<keyword evidence="2" id="KW-1185">Reference proteome</keyword>
<protein>
    <submittedName>
        <fullName evidence="1">Uncharacterized protein</fullName>
    </submittedName>
</protein>
<organism evidence="1 2">
    <name type="scientific">Salinibacterium xinjiangense</name>
    <dbReference type="NCBI Taxonomy" id="386302"/>
    <lineage>
        <taxon>Bacteria</taxon>
        <taxon>Bacillati</taxon>
        <taxon>Actinomycetota</taxon>
        <taxon>Actinomycetes</taxon>
        <taxon>Micrococcales</taxon>
        <taxon>Microbacteriaceae</taxon>
        <taxon>Salinibacterium</taxon>
    </lineage>
</organism>
<proteinExistence type="predicted"/>
<gene>
    <name evidence="1" type="ORF">SAMN06296378_0422</name>
</gene>
<sequence>MASCLSPIRMSSVATSFVLLPVVSLMTIERIAKDFGGHVMTFQK</sequence>
<dbReference type="Proteomes" id="UP000219440">
    <property type="component" value="Unassembled WGS sequence"/>
</dbReference>
<dbReference type="EMBL" id="OCST01000001">
    <property type="protein sequence ID" value="SOE51934.1"/>
    <property type="molecule type" value="Genomic_DNA"/>
</dbReference>
<accession>A0A2C8YN86</accession>
<evidence type="ECO:0000313" key="1">
    <source>
        <dbReference type="EMBL" id="SOE51934.1"/>
    </source>
</evidence>
<dbReference type="AlphaFoldDB" id="A0A2C8YN86"/>
<name>A0A2C8YN86_9MICO</name>
<reference evidence="1 2" key="1">
    <citation type="submission" date="2017-09" db="EMBL/GenBank/DDBJ databases">
        <authorList>
            <person name="Ehlers B."/>
            <person name="Leendertz F.H."/>
        </authorList>
    </citation>
    <scope>NUCLEOTIDE SEQUENCE [LARGE SCALE GENOMIC DNA]</scope>
    <source>
        <strain evidence="1 2">CGMCC 1.05381</strain>
    </source>
</reference>
<evidence type="ECO:0000313" key="2">
    <source>
        <dbReference type="Proteomes" id="UP000219440"/>
    </source>
</evidence>